<feature type="region of interest" description="Disordered" evidence="1">
    <location>
        <begin position="1"/>
        <end position="41"/>
    </location>
</feature>
<evidence type="ECO:0000313" key="3">
    <source>
        <dbReference type="EMBL" id="KAK5951920.1"/>
    </source>
</evidence>
<dbReference type="Pfam" id="PF13911">
    <property type="entry name" value="AhpC-TSA_2"/>
    <property type="match status" value="1"/>
</dbReference>
<keyword evidence="4" id="KW-1185">Reference proteome</keyword>
<name>A0AAN8I6V2_9EURO</name>
<dbReference type="PANTHER" id="PTHR42336">
    <property type="entry name" value="THIOREDOXIN DOMAIN-CONTAINING PROTEIN-RELATED"/>
    <property type="match status" value="1"/>
</dbReference>
<evidence type="ECO:0000256" key="1">
    <source>
        <dbReference type="SAM" id="MobiDB-lite"/>
    </source>
</evidence>
<dbReference type="PROSITE" id="PS51352">
    <property type="entry name" value="THIOREDOXIN_2"/>
    <property type="match status" value="1"/>
</dbReference>
<accession>A0AAN8I6V2</accession>
<evidence type="ECO:0000259" key="2">
    <source>
        <dbReference type="PROSITE" id="PS51352"/>
    </source>
</evidence>
<protein>
    <recommendedName>
        <fullName evidence="2">Thioredoxin domain-containing protein</fullName>
    </recommendedName>
</protein>
<evidence type="ECO:0000313" key="4">
    <source>
        <dbReference type="Proteomes" id="UP001316803"/>
    </source>
</evidence>
<feature type="compositionally biased region" description="Polar residues" evidence="1">
    <location>
        <begin position="1"/>
        <end position="18"/>
    </location>
</feature>
<dbReference type="AlphaFoldDB" id="A0AAN8I6V2"/>
<dbReference type="Gene3D" id="3.40.30.10">
    <property type="entry name" value="Glutaredoxin"/>
    <property type="match status" value="1"/>
</dbReference>
<gene>
    <name evidence="3" type="ORF">OHC33_007213</name>
</gene>
<comment type="caution">
    <text evidence="3">The sequence shown here is derived from an EMBL/GenBank/DDBJ whole genome shotgun (WGS) entry which is preliminary data.</text>
</comment>
<dbReference type="SUPFAM" id="SSF52833">
    <property type="entry name" value="Thioredoxin-like"/>
    <property type="match status" value="1"/>
</dbReference>
<dbReference type="InterPro" id="IPR013766">
    <property type="entry name" value="Thioredoxin_domain"/>
</dbReference>
<dbReference type="PANTHER" id="PTHR42336:SF1">
    <property type="entry name" value="ALKYL HYDROPEROXIDE REDUCTASE SUBUNIT C_ THIOL SPECIFIC ANTIOXIDANT DOMAIN-CONTAINING PROTEIN"/>
    <property type="match status" value="1"/>
</dbReference>
<feature type="domain" description="Thioredoxin" evidence="2">
    <location>
        <begin position="12"/>
        <end position="190"/>
    </location>
</feature>
<dbReference type="Proteomes" id="UP001316803">
    <property type="component" value="Unassembled WGS sequence"/>
</dbReference>
<dbReference type="InterPro" id="IPR032801">
    <property type="entry name" value="PXL2A/B/C"/>
</dbReference>
<proteinExistence type="predicted"/>
<organism evidence="3 4">
    <name type="scientific">Knufia fluminis</name>
    <dbReference type="NCBI Taxonomy" id="191047"/>
    <lineage>
        <taxon>Eukaryota</taxon>
        <taxon>Fungi</taxon>
        <taxon>Dikarya</taxon>
        <taxon>Ascomycota</taxon>
        <taxon>Pezizomycotina</taxon>
        <taxon>Eurotiomycetes</taxon>
        <taxon>Chaetothyriomycetidae</taxon>
        <taxon>Chaetothyriales</taxon>
        <taxon>Trichomeriaceae</taxon>
        <taxon>Knufia</taxon>
    </lineage>
</organism>
<dbReference type="InterPro" id="IPR036249">
    <property type="entry name" value="Thioredoxin-like_sf"/>
</dbReference>
<reference evidence="3 4" key="1">
    <citation type="submission" date="2022-12" db="EMBL/GenBank/DDBJ databases">
        <title>Genomic features and morphological characterization of a novel Knufia sp. strain isolated from spacecraft assembly facility.</title>
        <authorList>
            <person name="Teixeira M."/>
            <person name="Chander A.M."/>
            <person name="Stajich J.E."/>
            <person name="Venkateswaran K."/>
        </authorList>
    </citation>
    <scope>NUCLEOTIDE SEQUENCE [LARGE SCALE GENOMIC DNA]</scope>
    <source>
        <strain evidence="3 4">FJI-L2-BK-P2</strain>
    </source>
</reference>
<sequence length="199" mass="21756">MTFQQELSSWNPFSTPQHPVQKVPDVGDQAPSTPQLKLPRSDRKPVVMAFLRHCGCPFAEKTFSKLKEMAEQNPEVHFIGVSHSDQPATEKWLKDIGGAARVQVVVDDHQESFSAYGLGLSSLWAVLNPSSLFAAINLGKTEGYGVRPTESGSRWQEAGVFAVDANGRIAYSHRAQTSDDLGDLAQALRSVKAPVRAQL</sequence>
<dbReference type="EMBL" id="JAKLMC020000018">
    <property type="protein sequence ID" value="KAK5951920.1"/>
    <property type="molecule type" value="Genomic_DNA"/>
</dbReference>